<dbReference type="Proteomes" id="UP000821845">
    <property type="component" value="Chromosome 1"/>
</dbReference>
<accession>A0ACB7TQX4</accession>
<evidence type="ECO:0000313" key="2">
    <source>
        <dbReference type="Proteomes" id="UP000821845"/>
    </source>
</evidence>
<comment type="caution">
    <text evidence="1">The sequence shown here is derived from an EMBL/GenBank/DDBJ whole genome shotgun (WGS) entry which is preliminary data.</text>
</comment>
<dbReference type="EMBL" id="CM023481">
    <property type="protein sequence ID" value="KAH6947767.1"/>
    <property type="molecule type" value="Genomic_DNA"/>
</dbReference>
<organism evidence="1 2">
    <name type="scientific">Hyalomma asiaticum</name>
    <name type="common">Tick</name>
    <dbReference type="NCBI Taxonomy" id="266040"/>
    <lineage>
        <taxon>Eukaryota</taxon>
        <taxon>Metazoa</taxon>
        <taxon>Ecdysozoa</taxon>
        <taxon>Arthropoda</taxon>
        <taxon>Chelicerata</taxon>
        <taxon>Arachnida</taxon>
        <taxon>Acari</taxon>
        <taxon>Parasitiformes</taxon>
        <taxon>Ixodida</taxon>
        <taxon>Ixodoidea</taxon>
        <taxon>Ixodidae</taxon>
        <taxon>Hyalomminae</taxon>
        <taxon>Hyalomma</taxon>
    </lineage>
</organism>
<evidence type="ECO:0000313" key="1">
    <source>
        <dbReference type="EMBL" id="KAH6947767.1"/>
    </source>
</evidence>
<reference evidence="1" key="1">
    <citation type="submission" date="2020-05" db="EMBL/GenBank/DDBJ databases">
        <title>Large-scale comparative analyses of tick genomes elucidate their genetic diversity and vector capacities.</title>
        <authorList>
            <person name="Jia N."/>
            <person name="Wang J."/>
            <person name="Shi W."/>
            <person name="Du L."/>
            <person name="Sun Y."/>
            <person name="Zhan W."/>
            <person name="Jiang J."/>
            <person name="Wang Q."/>
            <person name="Zhang B."/>
            <person name="Ji P."/>
            <person name="Sakyi L.B."/>
            <person name="Cui X."/>
            <person name="Yuan T."/>
            <person name="Jiang B."/>
            <person name="Yang W."/>
            <person name="Lam T.T.-Y."/>
            <person name="Chang Q."/>
            <person name="Ding S."/>
            <person name="Wang X."/>
            <person name="Zhu J."/>
            <person name="Ruan X."/>
            <person name="Zhao L."/>
            <person name="Wei J."/>
            <person name="Que T."/>
            <person name="Du C."/>
            <person name="Cheng J."/>
            <person name="Dai P."/>
            <person name="Han X."/>
            <person name="Huang E."/>
            <person name="Gao Y."/>
            <person name="Liu J."/>
            <person name="Shao H."/>
            <person name="Ye R."/>
            <person name="Li L."/>
            <person name="Wei W."/>
            <person name="Wang X."/>
            <person name="Wang C."/>
            <person name="Yang T."/>
            <person name="Huo Q."/>
            <person name="Li W."/>
            <person name="Guo W."/>
            <person name="Chen H."/>
            <person name="Zhou L."/>
            <person name="Ni X."/>
            <person name="Tian J."/>
            <person name="Zhou Y."/>
            <person name="Sheng Y."/>
            <person name="Liu T."/>
            <person name="Pan Y."/>
            <person name="Xia L."/>
            <person name="Li J."/>
            <person name="Zhao F."/>
            <person name="Cao W."/>
        </authorList>
    </citation>
    <scope>NUCLEOTIDE SEQUENCE</scope>
    <source>
        <strain evidence="1">Hyas-2018</strain>
    </source>
</reference>
<sequence length="250" mass="26835">MPLDGASPAGRRHGNAVKTIDRRGHVEPRSEPEPSSGRRSLDRRRDAGSAAEPNPIGLRVGAGRTSPPARDTQSNKRARDTGRTVTNPLRASLAATRLGNGPLFPLGPFLLRPTRAENKGSQSIPAREKRASLVISAPVLVTRSQKGIVRPVRRCLRPAVNHPAGSGPSNATHSSEEQRREQSAGCAPGLRVRASHPCRCCWLSGAFSDEASRGLRTHARTGRTSCLSLLTMPPERPGWSWVLVLAWSAA</sequence>
<name>A0ACB7TQX4_HYAAI</name>
<proteinExistence type="predicted"/>
<protein>
    <submittedName>
        <fullName evidence="1">Uncharacterized protein</fullName>
    </submittedName>
</protein>
<gene>
    <name evidence="1" type="ORF">HPB50_021143</name>
</gene>
<keyword evidence="2" id="KW-1185">Reference proteome</keyword>